<dbReference type="AlphaFoldDB" id="A1AUG8"/>
<keyword evidence="2" id="KW-1185">Reference proteome</keyword>
<accession>A1AUG8</accession>
<dbReference type="KEGG" id="ppd:Ppro_3396"/>
<reference evidence="1 2" key="1">
    <citation type="submission" date="2006-10" db="EMBL/GenBank/DDBJ databases">
        <title>Complete sequence of chromosome of Pelobacter propionicus DSM 2379.</title>
        <authorList>
            <consortium name="US DOE Joint Genome Institute"/>
            <person name="Copeland A."/>
            <person name="Lucas S."/>
            <person name="Lapidus A."/>
            <person name="Barry K."/>
            <person name="Detter J.C."/>
            <person name="Glavina del Rio T."/>
            <person name="Hammon N."/>
            <person name="Israni S."/>
            <person name="Dalin E."/>
            <person name="Tice H."/>
            <person name="Pitluck S."/>
            <person name="Saunders E."/>
            <person name="Brettin T."/>
            <person name="Bruce D."/>
            <person name="Han C."/>
            <person name="Tapia R."/>
            <person name="Schmutz J."/>
            <person name="Larimer F."/>
            <person name="Land M."/>
            <person name="Hauser L."/>
            <person name="Kyrpides N."/>
            <person name="Kim E."/>
            <person name="Lovley D."/>
            <person name="Richardson P."/>
        </authorList>
    </citation>
    <scope>NUCLEOTIDE SEQUENCE [LARGE SCALE GENOMIC DNA]</scope>
    <source>
        <strain evidence="2">DSM 2379 / NBRC 103807 / OttBd1</strain>
    </source>
</reference>
<sequence>MVKDILGFQFVAARQVLTSVTGLELLAALIRRLDLVRTIRNEIRAKKIDYGFREEEHLIPLILNIALRRTSFTDIAWLARESPQGEANRTYKLHIFHHSEYQD</sequence>
<organism evidence="1 2">
    <name type="scientific">Pelobacter propionicus (strain DSM 2379 / NBRC 103807 / OttBd1)</name>
    <dbReference type="NCBI Taxonomy" id="338966"/>
    <lineage>
        <taxon>Bacteria</taxon>
        <taxon>Pseudomonadati</taxon>
        <taxon>Thermodesulfobacteriota</taxon>
        <taxon>Desulfuromonadia</taxon>
        <taxon>Desulfuromonadales</taxon>
        <taxon>Desulfuromonadaceae</taxon>
        <taxon>Pelobacter</taxon>
    </lineage>
</organism>
<dbReference type="Proteomes" id="UP000006732">
    <property type="component" value="Chromosome"/>
</dbReference>
<evidence type="ECO:0000313" key="2">
    <source>
        <dbReference type="Proteomes" id="UP000006732"/>
    </source>
</evidence>
<dbReference type="HOGENOM" id="CLU_2261084_0_0_7"/>
<gene>
    <name evidence="1" type="ordered locus">Ppro_3396</name>
</gene>
<dbReference type="STRING" id="338966.Ppro_3396"/>
<protein>
    <submittedName>
        <fullName evidence="1">Uncharacterized protein</fullName>
    </submittedName>
</protein>
<name>A1AUG8_PELPD</name>
<evidence type="ECO:0000313" key="1">
    <source>
        <dbReference type="EMBL" id="ABL00989.1"/>
    </source>
</evidence>
<proteinExistence type="predicted"/>
<dbReference type="EMBL" id="CP000482">
    <property type="protein sequence ID" value="ABL00989.1"/>
    <property type="molecule type" value="Genomic_DNA"/>
</dbReference>
<dbReference type="RefSeq" id="WP_011737205.1">
    <property type="nucleotide sequence ID" value="NC_008609.1"/>
</dbReference>